<gene>
    <name evidence="2" type="ORF">DW888_11520</name>
</gene>
<name>A0A413VND4_9BACE</name>
<protein>
    <submittedName>
        <fullName evidence="2">Uncharacterized protein</fullName>
    </submittedName>
</protein>
<feature type="transmembrane region" description="Helical" evidence="1">
    <location>
        <begin position="37"/>
        <end position="61"/>
    </location>
</feature>
<evidence type="ECO:0000313" key="2">
    <source>
        <dbReference type="EMBL" id="RHB35066.1"/>
    </source>
</evidence>
<organism evidence="2 3">
    <name type="scientific">Bacteroides nordii</name>
    <dbReference type="NCBI Taxonomy" id="291645"/>
    <lineage>
        <taxon>Bacteria</taxon>
        <taxon>Pseudomonadati</taxon>
        <taxon>Bacteroidota</taxon>
        <taxon>Bacteroidia</taxon>
        <taxon>Bacteroidales</taxon>
        <taxon>Bacteroidaceae</taxon>
        <taxon>Bacteroides</taxon>
    </lineage>
</organism>
<feature type="transmembrane region" description="Helical" evidence="1">
    <location>
        <begin position="9"/>
        <end position="31"/>
    </location>
</feature>
<evidence type="ECO:0000256" key="1">
    <source>
        <dbReference type="SAM" id="Phobius"/>
    </source>
</evidence>
<sequence length="100" mass="10585">MRNFMIMKMIFRVASVIIPYVLVIVMVLHPGVVPVEVGIVTAVVWMSVANVVGWGATALVLITVDIAVQLHAVAIVGFLILALAVVRASVYVVSAVNAMG</sequence>
<proteinExistence type="predicted"/>
<dbReference type="EMBL" id="QSGO01000007">
    <property type="protein sequence ID" value="RHB35066.1"/>
    <property type="molecule type" value="Genomic_DNA"/>
</dbReference>
<reference evidence="2 3" key="1">
    <citation type="submission" date="2018-08" db="EMBL/GenBank/DDBJ databases">
        <title>A genome reference for cultivated species of the human gut microbiota.</title>
        <authorList>
            <person name="Zou Y."/>
            <person name="Xue W."/>
            <person name="Luo G."/>
        </authorList>
    </citation>
    <scope>NUCLEOTIDE SEQUENCE [LARGE SCALE GENOMIC DNA]</scope>
    <source>
        <strain evidence="2 3">AM40-30BH</strain>
    </source>
</reference>
<keyword evidence="1" id="KW-0812">Transmembrane</keyword>
<keyword evidence="1" id="KW-1133">Transmembrane helix</keyword>
<accession>A0A413VND4</accession>
<keyword evidence="1" id="KW-0472">Membrane</keyword>
<dbReference type="AlphaFoldDB" id="A0A413VND4"/>
<comment type="caution">
    <text evidence="2">The sequence shown here is derived from an EMBL/GenBank/DDBJ whole genome shotgun (WGS) entry which is preliminary data.</text>
</comment>
<dbReference type="Proteomes" id="UP000284379">
    <property type="component" value="Unassembled WGS sequence"/>
</dbReference>
<feature type="transmembrane region" description="Helical" evidence="1">
    <location>
        <begin position="73"/>
        <end position="94"/>
    </location>
</feature>
<evidence type="ECO:0000313" key="3">
    <source>
        <dbReference type="Proteomes" id="UP000284379"/>
    </source>
</evidence>